<keyword evidence="3" id="KW-1185">Reference proteome</keyword>
<name>A0A1T4NKE1_9SPIR</name>
<dbReference type="RefSeq" id="WP_078930993.1">
    <property type="nucleotide sequence ID" value="NZ_FUXC01000006.1"/>
</dbReference>
<dbReference type="Proteomes" id="UP000190395">
    <property type="component" value="Unassembled WGS sequence"/>
</dbReference>
<dbReference type="PROSITE" id="PS51257">
    <property type="entry name" value="PROKAR_LIPOPROTEIN"/>
    <property type="match status" value="1"/>
</dbReference>
<feature type="chain" id="PRO_5013386764" description="Lipocalin-like domain-containing protein" evidence="1">
    <location>
        <begin position="28"/>
        <end position="172"/>
    </location>
</feature>
<feature type="signal peptide" evidence="1">
    <location>
        <begin position="1"/>
        <end position="27"/>
    </location>
</feature>
<dbReference type="OrthoDB" id="308357at2"/>
<organism evidence="2 3">
    <name type="scientific">Treponema berlinense</name>
    <dbReference type="NCBI Taxonomy" id="225004"/>
    <lineage>
        <taxon>Bacteria</taxon>
        <taxon>Pseudomonadati</taxon>
        <taxon>Spirochaetota</taxon>
        <taxon>Spirochaetia</taxon>
        <taxon>Spirochaetales</taxon>
        <taxon>Treponemataceae</taxon>
        <taxon>Treponema</taxon>
    </lineage>
</organism>
<evidence type="ECO:0008006" key="4">
    <source>
        <dbReference type="Google" id="ProtNLM"/>
    </source>
</evidence>
<proteinExistence type="predicted"/>
<gene>
    <name evidence="2" type="ORF">SAMN02745152_01249</name>
</gene>
<evidence type="ECO:0000313" key="3">
    <source>
        <dbReference type="Proteomes" id="UP000190395"/>
    </source>
</evidence>
<reference evidence="2 3" key="1">
    <citation type="submission" date="2017-02" db="EMBL/GenBank/DDBJ databases">
        <authorList>
            <person name="Peterson S.W."/>
        </authorList>
    </citation>
    <scope>NUCLEOTIDE SEQUENCE [LARGE SCALE GENOMIC DNA]</scope>
    <source>
        <strain evidence="2 3">ATCC BAA-909</strain>
    </source>
</reference>
<evidence type="ECO:0000256" key="1">
    <source>
        <dbReference type="SAM" id="SignalP"/>
    </source>
</evidence>
<evidence type="ECO:0000313" key="2">
    <source>
        <dbReference type="EMBL" id="SJZ79613.1"/>
    </source>
</evidence>
<keyword evidence="1" id="KW-0732">Signal</keyword>
<sequence length="172" mass="19001">MKSTRFVFGRALAVLCALLFVSFGFMSCQQEDETEYVNYSLTGTWQSSYGEIFKITSTSLSNGGSWGDAYAGNNLVVSYTNDEETAGYIYIKYTRAYCSTHSDPTTYTYIYDEDAADVGKWYAIAFKELTASSVSLSGAYGTVSSTSTLEEAISTFTIDNGYFTTYSECVKQ</sequence>
<accession>A0A1T4NKE1</accession>
<dbReference type="AlphaFoldDB" id="A0A1T4NKE1"/>
<dbReference type="EMBL" id="FUXC01000006">
    <property type="protein sequence ID" value="SJZ79613.1"/>
    <property type="molecule type" value="Genomic_DNA"/>
</dbReference>
<protein>
    <recommendedName>
        <fullName evidence="4">Lipocalin-like domain-containing protein</fullName>
    </recommendedName>
</protein>
<dbReference type="GeneID" id="303367491"/>